<feature type="region of interest" description="Disordered" evidence="1">
    <location>
        <begin position="302"/>
        <end position="333"/>
    </location>
</feature>
<name>A0A8W8NU12_MAGGI</name>
<sequence length="340" mass="39213">MSNSEAVAFSSGDSFHPSDASESDSSQEEDSVYSEFLRKRKPRTSTPSASKTSKQRRSRVLTPMTPASQELHVPETPTTSGTNLSLGQENRIIDYLRSIDRKIDCLSTEVKKLREKISSSKDCRRKEDPKPTIPPRIRTAVHDAYKHAIEDGSEEWVTKMADKKMKVSSDENKETTEAVRRFVKGLYPEVQDGVIQAAVGRYFDSISQKNHKESTGKVDKHKMKMLHYSRRKRKLQWRTSMISKKTGWDEEKKRRVRDAMDITYMSSEEEVNSDEDSFFTVKPLPWRSEEFSGIIAELDSKFEKTQSSRSRRQKIKRVKGNNPSERPKPTLRDGHEWVFV</sequence>
<accession>A0A8W8NU12</accession>
<feature type="compositionally biased region" description="Basic residues" evidence="1">
    <location>
        <begin position="309"/>
        <end position="319"/>
    </location>
</feature>
<dbReference type="EnsemblMetazoa" id="G9538.1">
    <property type="protein sequence ID" value="G9538.1:cds"/>
    <property type="gene ID" value="G9538"/>
</dbReference>
<feature type="compositionally biased region" description="Acidic residues" evidence="1">
    <location>
        <begin position="21"/>
        <end position="32"/>
    </location>
</feature>
<evidence type="ECO:0000313" key="2">
    <source>
        <dbReference type="EnsemblMetazoa" id="G9538.1:cds"/>
    </source>
</evidence>
<dbReference type="Proteomes" id="UP000005408">
    <property type="component" value="Unassembled WGS sequence"/>
</dbReference>
<dbReference type="OrthoDB" id="6158860at2759"/>
<evidence type="ECO:0000256" key="1">
    <source>
        <dbReference type="SAM" id="MobiDB-lite"/>
    </source>
</evidence>
<proteinExistence type="predicted"/>
<reference evidence="2" key="1">
    <citation type="submission" date="2022-08" db="UniProtKB">
        <authorList>
            <consortium name="EnsemblMetazoa"/>
        </authorList>
    </citation>
    <scope>IDENTIFICATION</scope>
    <source>
        <strain evidence="2">05x7-T-G4-1.051#20</strain>
    </source>
</reference>
<feature type="region of interest" description="Disordered" evidence="1">
    <location>
        <begin position="1"/>
        <end position="86"/>
    </location>
</feature>
<dbReference type="AlphaFoldDB" id="A0A8W8NU12"/>
<feature type="compositionally biased region" description="Polar residues" evidence="1">
    <location>
        <begin position="76"/>
        <end position="86"/>
    </location>
</feature>
<keyword evidence="3" id="KW-1185">Reference proteome</keyword>
<protein>
    <submittedName>
        <fullName evidence="2">Uncharacterized protein</fullName>
    </submittedName>
</protein>
<evidence type="ECO:0000313" key="3">
    <source>
        <dbReference type="Proteomes" id="UP000005408"/>
    </source>
</evidence>
<organism evidence="2 3">
    <name type="scientific">Magallana gigas</name>
    <name type="common">Pacific oyster</name>
    <name type="synonym">Crassostrea gigas</name>
    <dbReference type="NCBI Taxonomy" id="29159"/>
    <lineage>
        <taxon>Eukaryota</taxon>
        <taxon>Metazoa</taxon>
        <taxon>Spiralia</taxon>
        <taxon>Lophotrochozoa</taxon>
        <taxon>Mollusca</taxon>
        <taxon>Bivalvia</taxon>
        <taxon>Autobranchia</taxon>
        <taxon>Pteriomorphia</taxon>
        <taxon>Ostreida</taxon>
        <taxon>Ostreoidea</taxon>
        <taxon>Ostreidae</taxon>
        <taxon>Magallana</taxon>
    </lineage>
</organism>